<name>A0A167AH62_COLIC</name>
<evidence type="ECO:0000256" key="3">
    <source>
        <dbReference type="ARBA" id="ARBA00022989"/>
    </source>
</evidence>
<organism evidence="9 10">
    <name type="scientific">Colletotrichum incanum</name>
    <name type="common">Soybean anthracnose fungus</name>
    <dbReference type="NCBI Taxonomy" id="1573173"/>
    <lineage>
        <taxon>Eukaryota</taxon>
        <taxon>Fungi</taxon>
        <taxon>Dikarya</taxon>
        <taxon>Ascomycota</taxon>
        <taxon>Pezizomycotina</taxon>
        <taxon>Sordariomycetes</taxon>
        <taxon>Hypocreomycetidae</taxon>
        <taxon>Glomerellales</taxon>
        <taxon>Glomerellaceae</taxon>
        <taxon>Colletotrichum</taxon>
        <taxon>Colletotrichum spaethianum species complex</taxon>
    </lineage>
</organism>
<dbReference type="FunFam" id="1.20.1250.20:FF:000011">
    <property type="entry name" value="MFS multidrug transporter, putative"/>
    <property type="match status" value="1"/>
</dbReference>
<evidence type="ECO:0000256" key="4">
    <source>
        <dbReference type="ARBA" id="ARBA00023136"/>
    </source>
</evidence>
<feature type="transmembrane region" description="Helical" evidence="7">
    <location>
        <begin position="217"/>
        <end position="235"/>
    </location>
</feature>
<dbReference type="SUPFAM" id="SSF103473">
    <property type="entry name" value="MFS general substrate transporter"/>
    <property type="match status" value="1"/>
</dbReference>
<feature type="transmembrane region" description="Helical" evidence="7">
    <location>
        <begin position="362"/>
        <end position="386"/>
    </location>
</feature>
<feature type="transmembrane region" description="Helical" evidence="7">
    <location>
        <begin position="127"/>
        <end position="147"/>
    </location>
</feature>
<evidence type="ECO:0000256" key="2">
    <source>
        <dbReference type="ARBA" id="ARBA00022692"/>
    </source>
</evidence>
<evidence type="ECO:0000256" key="5">
    <source>
        <dbReference type="ARBA" id="ARBA00023180"/>
    </source>
</evidence>
<evidence type="ECO:0000256" key="7">
    <source>
        <dbReference type="SAM" id="Phobius"/>
    </source>
</evidence>
<evidence type="ECO:0000313" key="10">
    <source>
        <dbReference type="Proteomes" id="UP000076584"/>
    </source>
</evidence>
<feature type="transmembrane region" description="Helical" evidence="7">
    <location>
        <begin position="463"/>
        <end position="488"/>
    </location>
</feature>
<feature type="transmembrane region" description="Helical" evidence="7">
    <location>
        <begin position="407"/>
        <end position="426"/>
    </location>
</feature>
<reference evidence="9 10" key="1">
    <citation type="submission" date="2015-06" db="EMBL/GenBank/DDBJ databases">
        <title>Survival trade-offs in plant roots during colonization by closely related pathogenic and mutualistic fungi.</title>
        <authorList>
            <person name="Hacquard S."/>
            <person name="Kracher B."/>
            <person name="Hiruma K."/>
            <person name="Weinman A."/>
            <person name="Muench P."/>
            <person name="Garrido Oter R."/>
            <person name="Ver Loren van Themaat E."/>
            <person name="Dallerey J.-F."/>
            <person name="Damm U."/>
            <person name="Henrissat B."/>
            <person name="Lespinet O."/>
            <person name="Thon M."/>
            <person name="Kemen E."/>
            <person name="McHardy A.C."/>
            <person name="Schulze-Lefert P."/>
            <person name="O'Connell R.J."/>
        </authorList>
    </citation>
    <scope>NUCLEOTIDE SEQUENCE [LARGE SCALE GENOMIC DNA]</scope>
    <source>
        <strain evidence="9 10">MAFF 238704</strain>
    </source>
</reference>
<dbReference type="Pfam" id="PF07690">
    <property type="entry name" value="MFS_1"/>
    <property type="match status" value="1"/>
</dbReference>
<keyword evidence="3 7" id="KW-1133">Transmembrane helix</keyword>
<feature type="domain" description="Major facilitator superfamily (MFS) profile" evidence="8">
    <location>
        <begin position="92"/>
        <end position="528"/>
    </location>
</feature>
<feature type="region of interest" description="Disordered" evidence="6">
    <location>
        <begin position="39"/>
        <end position="62"/>
    </location>
</feature>
<evidence type="ECO:0000259" key="8">
    <source>
        <dbReference type="PROSITE" id="PS50850"/>
    </source>
</evidence>
<feature type="transmembrane region" description="Helical" evidence="7">
    <location>
        <begin position="159"/>
        <end position="178"/>
    </location>
</feature>
<keyword evidence="10" id="KW-1185">Reference proteome</keyword>
<comment type="subcellular location">
    <subcellularLocation>
        <location evidence="1">Membrane</location>
        <topology evidence="1">Multi-pass membrane protein</topology>
    </subcellularLocation>
</comment>
<dbReference type="AlphaFoldDB" id="A0A167AH62"/>
<dbReference type="PANTHER" id="PTHR23502:SF60">
    <property type="entry name" value="MAJOR FACILITATOR SUPERFAMILY (MFS) PROFILE DOMAIN-CONTAINING PROTEIN-RELATED"/>
    <property type="match status" value="1"/>
</dbReference>
<evidence type="ECO:0000256" key="6">
    <source>
        <dbReference type="SAM" id="MobiDB-lite"/>
    </source>
</evidence>
<accession>A0A167AH62</accession>
<feature type="compositionally biased region" description="Polar residues" evidence="6">
    <location>
        <begin position="39"/>
        <end position="51"/>
    </location>
</feature>
<dbReference type="PANTHER" id="PTHR23502">
    <property type="entry name" value="MAJOR FACILITATOR SUPERFAMILY"/>
    <property type="match status" value="1"/>
</dbReference>
<protein>
    <submittedName>
        <fullName evidence="9">Mfs multidrug transporter</fullName>
    </submittedName>
</protein>
<feature type="transmembrane region" description="Helical" evidence="7">
    <location>
        <begin position="500"/>
        <end position="521"/>
    </location>
</feature>
<dbReference type="Proteomes" id="UP000076584">
    <property type="component" value="Unassembled WGS sequence"/>
</dbReference>
<feature type="transmembrane region" description="Helical" evidence="7">
    <location>
        <begin position="184"/>
        <end position="205"/>
    </location>
</feature>
<proteinExistence type="predicted"/>
<feature type="compositionally biased region" description="Basic and acidic residues" evidence="6">
    <location>
        <begin position="52"/>
        <end position="62"/>
    </location>
</feature>
<keyword evidence="5" id="KW-0325">Glycoprotein</keyword>
<feature type="transmembrane region" description="Helical" evidence="7">
    <location>
        <begin position="247"/>
        <end position="267"/>
    </location>
</feature>
<dbReference type="InterPro" id="IPR020846">
    <property type="entry name" value="MFS_dom"/>
</dbReference>
<comment type="caution">
    <text evidence="9">The sequence shown here is derived from an EMBL/GenBank/DDBJ whole genome shotgun (WGS) entry which is preliminary data.</text>
</comment>
<dbReference type="Gene3D" id="1.20.1250.20">
    <property type="entry name" value="MFS general substrate transporter like domains"/>
    <property type="match status" value="1"/>
</dbReference>
<dbReference type="EMBL" id="LFIW01001979">
    <property type="protein sequence ID" value="KZL80137.1"/>
    <property type="molecule type" value="Genomic_DNA"/>
</dbReference>
<feature type="transmembrane region" description="Helical" evidence="7">
    <location>
        <begin position="432"/>
        <end position="451"/>
    </location>
</feature>
<dbReference type="PROSITE" id="PS50850">
    <property type="entry name" value="MFS"/>
    <property type="match status" value="1"/>
</dbReference>
<dbReference type="InterPro" id="IPR036259">
    <property type="entry name" value="MFS_trans_sf"/>
</dbReference>
<dbReference type="GO" id="GO:0016020">
    <property type="term" value="C:membrane"/>
    <property type="evidence" value="ECO:0007669"/>
    <property type="project" value="UniProtKB-SubCell"/>
</dbReference>
<keyword evidence="2 7" id="KW-0812">Transmembrane</keyword>
<feature type="transmembrane region" description="Helical" evidence="7">
    <location>
        <begin position="93"/>
        <end position="115"/>
    </location>
</feature>
<feature type="transmembrane region" description="Helical" evidence="7">
    <location>
        <begin position="315"/>
        <end position="342"/>
    </location>
</feature>
<sequence>MASHPSGKDDIEKAQSFTVAMKSVAVSCEYRSTCSHDQTRSPSVWTCQTSSEPEKTIKDKDSSSILVTWDGPDDAENPKNWSRNHKWIQRQTSLIISSFAFLSPLSSSIAAPALRPISQDLHITNEVHLQLVLSIFLLTYALGPFILSPCSEIWGRAPIVRVGNLIFIVSTTLCGFATSKEELIAFRFMAGIGGSVTIGMGSGVLSDCWHPEERGKGIAFMQFAPVMGLAIGPILGGYISEYATWRWAFWFVVILNLTVQLIAFFFLRETYAPRLLQLKARKLRQLHPEQLLHTEWEKKERTLVRILRVSLSRPWIMLATQPIIQTLAIYQAFNFGFLYLIISGFPTLWEEHYEMSKGKASLNYISVAAGAMIGVLICGPAMDATYRKLKFRYRFSEGHTGAPEFRVPLMLPAAIISPCGILLFAWSAQHRMYFLIPNIGIAIAVGSNMISYQCISAYIADCFSLHTASASAACCFLRSMAAFAFPLFVPALFGNLGYGWGGSVLAIVAVVVGVPGPLFLWKFGQRLRSCSRFGASQQTM</sequence>
<evidence type="ECO:0000256" key="1">
    <source>
        <dbReference type="ARBA" id="ARBA00004141"/>
    </source>
</evidence>
<dbReference type="InterPro" id="IPR011701">
    <property type="entry name" value="MFS"/>
</dbReference>
<evidence type="ECO:0000313" key="9">
    <source>
        <dbReference type="EMBL" id="KZL80137.1"/>
    </source>
</evidence>
<keyword evidence="4 7" id="KW-0472">Membrane</keyword>
<dbReference type="GO" id="GO:0022857">
    <property type="term" value="F:transmembrane transporter activity"/>
    <property type="evidence" value="ECO:0007669"/>
    <property type="project" value="InterPro"/>
</dbReference>
<gene>
    <name evidence="9" type="ORF">CI238_05381</name>
</gene>